<dbReference type="Pfam" id="PF13523">
    <property type="entry name" value="Acetyltransf_8"/>
    <property type="match status" value="1"/>
</dbReference>
<evidence type="ECO:0000259" key="7">
    <source>
        <dbReference type="PROSITE" id="PS51186"/>
    </source>
</evidence>
<dbReference type="PROSITE" id="PS51186">
    <property type="entry name" value="GNAT"/>
    <property type="match status" value="1"/>
</dbReference>
<dbReference type="PANTHER" id="PTHR31438">
    <property type="entry name" value="LYSINE N-ACYLTRANSFERASE C17G9.06C-RELATED"/>
    <property type="match status" value="1"/>
</dbReference>
<comment type="pathway">
    <text evidence="2">Siderophore biosynthesis; mycobactin biosynthesis.</text>
</comment>
<dbReference type="Proteomes" id="UP001522868">
    <property type="component" value="Unassembled WGS sequence"/>
</dbReference>
<dbReference type="InterPro" id="IPR019432">
    <property type="entry name" value="Acyltransferase_MbtK/IucB-like"/>
</dbReference>
<evidence type="ECO:0000313" key="9">
    <source>
        <dbReference type="Proteomes" id="UP001522868"/>
    </source>
</evidence>
<dbReference type="InterPro" id="IPR000182">
    <property type="entry name" value="GNAT_dom"/>
</dbReference>
<reference evidence="8 9" key="1">
    <citation type="submission" date="2022-04" db="EMBL/GenBank/DDBJ databases">
        <title>Streptomyces sp. nov. LCR6-01 isolated from Lichen of Dirinaria sp.</title>
        <authorList>
            <person name="Kanchanasin P."/>
            <person name="Tanasupawat S."/>
            <person name="Phongsopitanun W."/>
        </authorList>
    </citation>
    <scope>NUCLEOTIDE SEQUENCE [LARGE SCALE GENOMIC DNA]</scope>
    <source>
        <strain evidence="8 9">LCR6-01</strain>
    </source>
</reference>
<evidence type="ECO:0000256" key="6">
    <source>
        <dbReference type="SAM" id="MobiDB-lite"/>
    </source>
</evidence>
<dbReference type="EMBL" id="JALPTH010000001">
    <property type="protein sequence ID" value="MCK8675875.1"/>
    <property type="molecule type" value="Genomic_DNA"/>
</dbReference>
<proteinExistence type="predicted"/>
<comment type="function">
    <text evidence="1">Acyltransferase required for the direct transfer of medium- to long-chain fatty acyl moieties from a carrier protein (MbtL) on to the epsilon-amino group of lysine residue in the mycobactin core.</text>
</comment>
<evidence type="ECO:0000256" key="1">
    <source>
        <dbReference type="ARBA" id="ARBA00003818"/>
    </source>
</evidence>
<gene>
    <name evidence="8" type="ORF">M1O15_00285</name>
</gene>
<dbReference type="PANTHER" id="PTHR31438:SF1">
    <property type="entry name" value="LYSINE N-ACYLTRANSFERASE C17G9.06C-RELATED"/>
    <property type="match status" value="1"/>
</dbReference>
<dbReference type="Gene3D" id="3.40.630.30">
    <property type="match status" value="1"/>
</dbReference>
<evidence type="ECO:0000256" key="4">
    <source>
        <dbReference type="ARBA" id="ARBA00023251"/>
    </source>
</evidence>
<name>A0ABT0I3H2_9ACTN</name>
<dbReference type="RefSeq" id="WP_248631077.1">
    <property type="nucleotide sequence ID" value="NZ_JALPTH010000001.1"/>
</dbReference>
<accession>A0ABT0I3H2</accession>
<comment type="caution">
    <text evidence="8">The sequence shown here is derived from an EMBL/GenBank/DDBJ whole genome shotgun (WGS) entry which is preliminary data.</text>
</comment>
<evidence type="ECO:0000313" key="8">
    <source>
        <dbReference type="EMBL" id="MCK8675875.1"/>
    </source>
</evidence>
<evidence type="ECO:0000256" key="2">
    <source>
        <dbReference type="ARBA" id="ARBA00005102"/>
    </source>
</evidence>
<sequence>MPPPDPGAHPGRDADIGTSPEAEALFGARRAPAPGPGPVSAPGGHRGGAAPGAAVPGPGGRSSADVAGSVVRGTAEGGGGYGAAADPAADDRAAAVSGTGGEIASAAGGEARPVRGGDRGGELVGDIEGWGPVATTVGRFRLVPVRLDRDLAMIAEWMNEPAVAAFWELAGPESVTADHLLPQLDGDGRSVPCLGVLDGVPMSYFEIYRADLDPLASAYPAREHDTGVHLLMGGAAHRGRGVGTALLRAVTDLVLDHRPACTRVVAEPDLRNTPSVSAFLSAGYRYSAELDLPDKRAALMVSERSLRHLL</sequence>
<dbReference type="InterPro" id="IPR016181">
    <property type="entry name" value="Acyl_CoA_acyltransferase"/>
</dbReference>
<keyword evidence="4" id="KW-0046">Antibiotic resistance</keyword>
<protein>
    <recommendedName>
        <fullName evidence="3">Lysine N-acyltransferase MbtK</fullName>
    </recommendedName>
    <alternativeName>
        <fullName evidence="5">Mycobactin synthase protein K</fullName>
    </alternativeName>
</protein>
<evidence type="ECO:0000256" key="5">
    <source>
        <dbReference type="ARBA" id="ARBA00031122"/>
    </source>
</evidence>
<keyword evidence="9" id="KW-1185">Reference proteome</keyword>
<dbReference type="SUPFAM" id="SSF55729">
    <property type="entry name" value="Acyl-CoA N-acyltransferases (Nat)"/>
    <property type="match status" value="1"/>
</dbReference>
<organism evidence="8 9">
    <name type="scientific">Streptomyces lichenis</name>
    <dbReference type="NCBI Taxonomy" id="2306967"/>
    <lineage>
        <taxon>Bacteria</taxon>
        <taxon>Bacillati</taxon>
        <taxon>Actinomycetota</taxon>
        <taxon>Actinomycetes</taxon>
        <taxon>Kitasatosporales</taxon>
        <taxon>Streptomycetaceae</taxon>
        <taxon>Streptomyces</taxon>
    </lineage>
</organism>
<feature type="region of interest" description="Disordered" evidence="6">
    <location>
        <begin position="1"/>
        <end position="66"/>
    </location>
</feature>
<feature type="domain" description="N-acetyltransferase" evidence="7">
    <location>
        <begin position="140"/>
        <end position="305"/>
    </location>
</feature>
<dbReference type="SMART" id="SM01006">
    <property type="entry name" value="AlcB"/>
    <property type="match status" value="1"/>
</dbReference>
<evidence type="ECO:0000256" key="3">
    <source>
        <dbReference type="ARBA" id="ARBA00020586"/>
    </source>
</evidence>